<evidence type="ECO:0000256" key="4">
    <source>
        <dbReference type="ARBA" id="ARBA00023098"/>
    </source>
</evidence>
<dbReference type="GO" id="GO:0006629">
    <property type="term" value="P:lipid metabolic process"/>
    <property type="evidence" value="ECO:0007669"/>
    <property type="project" value="UniProtKB-KW"/>
</dbReference>
<dbReference type="InterPro" id="IPR045746">
    <property type="entry name" value="ACT14924-like_Acyltransf_dom"/>
</dbReference>
<keyword evidence="2" id="KW-0444">Lipid biosynthesis</keyword>
<evidence type="ECO:0000256" key="5">
    <source>
        <dbReference type="ARBA" id="ARBA00023315"/>
    </source>
</evidence>
<keyword evidence="5" id="KW-0012">Acyltransferase</keyword>
<evidence type="ECO:0000256" key="7">
    <source>
        <dbReference type="ARBA" id="ARBA00039058"/>
    </source>
</evidence>
<dbReference type="Pfam" id="PF19576">
    <property type="entry name" value="Acyltransf_2"/>
    <property type="match status" value="1"/>
</dbReference>
<proteinExistence type="inferred from homology"/>
<comment type="similarity">
    <text evidence="6">Belongs to the acetyltransferase family. OlsB subfamily.</text>
</comment>
<dbReference type="GO" id="GO:0043810">
    <property type="term" value="F:ornithine-acyl [acyl carrier protein] N-acyltransferase activity"/>
    <property type="evidence" value="ECO:0007669"/>
    <property type="project" value="UniProtKB-EC"/>
</dbReference>
<evidence type="ECO:0000313" key="14">
    <source>
        <dbReference type="Proteomes" id="UP000023435"/>
    </source>
</evidence>
<dbReference type="SMART" id="SM00563">
    <property type="entry name" value="PlsC"/>
    <property type="match status" value="1"/>
</dbReference>
<name>A0A108U873_9GAMM</name>
<evidence type="ECO:0000256" key="8">
    <source>
        <dbReference type="ARBA" id="ARBA00039866"/>
    </source>
</evidence>
<dbReference type="Proteomes" id="UP000023435">
    <property type="component" value="Unassembled WGS sequence"/>
</dbReference>
<keyword evidence="14" id="KW-1185">Reference proteome</keyword>
<dbReference type="AlphaFoldDB" id="A0A108U873"/>
<comment type="catalytic activity">
    <reaction evidence="10">
        <text>a (3R)-hydroxyacyl-[ACP] + L-ornithine = a lyso-ornithine lipid + holo-[ACP] + H(+)</text>
        <dbReference type="Rhea" id="RHEA:20633"/>
        <dbReference type="Rhea" id="RHEA-COMP:9685"/>
        <dbReference type="Rhea" id="RHEA-COMP:9945"/>
        <dbReference type="ChEBI" id="CHEBI:15378"/>
        <dbReference type="ChEBI" id="CHEBI:46911"/>
        <dbReference type="ChEBI" id="CHEBI:64479"/>
        <dbReference type="ChEBI" id="CHEBI:78827"/>
        <dbReference type="ChEBI" id="CHEBI:138482"/>
        <dbReference type="EC" id="2.3.2.30"/>
    </reaction>
    <physiologicalReaction direction="left-to-right" evidence="10">
        <dbReference type="Rhea" id="RHEA:20634"/>
    </physiologicalReaction>
</comment>
<evidence type="ECO:0000313" key="13">
    <source>
        <dbReference type="EMBL" id="KWS04365.1"/>
    </source>
</evidence>
<evidence type="ECO:0000256" key="3">
    <source>
        <dbReference type="ARBA" id="ARBA00022679"/>
    </source>
</evidence>
<comment type="pathway">
    <text evidence="1">Lipid metabolism.</text>
</comment>
<dbReference type="InterPro" id="IPR016181">
    <property type="entry name" value="Acyl_CoA_acyltransferase"/>
</dbReference>
<evidence type="ECO:0000256" key="10">
    <source>
        <dbReference type="ARBA" id="ARBA00047785"/>
    </source>
</evidence>
<sequence>MWLSPRRSRLRGIPPPSDATIPMLQFERRLEERFPQWFRGRRAALARPLIRTIGRWSKFDHIDQFLAETSHLRDFDFVSASLDFVQARYLLDAAELQRIPRSGRLLIVANHPSGAVDALALLDAVGRVRRDVKIIANDLLLALDGLTGLLLPIRILGGRPSAESLHAIEAALNEEQCVIVFPAGEVARLGLRGVTDGRWQRGFLRFARRTNAPVLPVRIEARNSALFYGASALFKPAGTALLAREMFARRARRIALRIGRPLHLPADGNPNQLLREVRRELHAIGTPRERAAPIGPEPLIDPVDPALVRAGVDALESLGQTLDGKQIRVGTLRPGSPLLREIGRLRELTFRAVGEGTGQRLDVDIYDSWYEHIVLWDEAEAKIAGAYRIARGSRVLAERGLAGLYTASLFRYADDAVPRLAQGMELGRSFVAPEYWNSRSIDYLWQGIGAYLMRHPGVRYLFGPVSISAALPPDAREQIVAYYARYYGQLESEAFSKQPFVYRQAPPQFDELDAATAFRVLKNNLDALGTSVPMLYKQYTDLCEPGGARFLAFGVDPAFSDSVDGLIEVDLQRLRPKKRERYLGASPSRAEAGAPSHAQADAAPDT</sequence>
<dbReference type="PANTHER" id="PTHR37323:SF1">
    <property type="entry name" value="L-ORNITHINE N(ALPHA)-ACYLTRANSFERASE"/>
    <property type="match status" value="1"/>
</dbReference>
<keyword evidence="4" id="KW-0443">Lipid metabolism</keyword>
<dbReference type="EC" id="2.3.2.30" evidence="7"/>
<dbReference type="SUPFAM" id="SSF55729">
    <property type="entry name" value="Acyl-CoA N-acyltransferases (Nat)"/>
    <property type="match status" value="1"/>
</dbReference>
<dbReference type="Pfam" id="PF13444">
    <property type="entry name" value="Acetyltransf_5"/>
    <property type="match status" value="1"/>
</dbReference>
<dbReference type="EMBL" id="JAJA02000001">
    <property type="protein sequence ID" value="KWS04365.1"/>
    <property type="molecule type" value="Genomic_DNA"/>
</dbReference>
<comment type="caution">
    <text evidence="13">The sequence shown here is derived from an EMBL/GenBank/DDBJ whole genome shotgun (WGS) entry which is preliminary data.</text>
</comment>
<dbReference type="PANTHER" id="PTHR37323">
    <property type="entry name" value="GCN5-RELATED N-ACETYLTRANSFERASE"/>
    <property type="match status" value="1"/>
</dbReference>
<reference evidence="13 14" key="1">
    <citation type="journal article" date="2014" name="Genome Announc.">
        <title>Draft Genome Sequence of Lysobacter capsici AZ78, a Bacterium Antagonistic to Plant-Pathogenic Oomycetes.</title>
        <authorList>
            <person name="Puopolo G."/>
            <person name="Sonego P."/>
            <person name="Engelen K."/>
            <person name="Pertot I."/>
        </authorList>
    </citation>
    <scope>NUCLEOTIDE SEQUENCE [LARGE SCALE GENOMIC DNA]</scope>
    <source>
        <strain evidence="13 14">AZ78</strain>
    </source>
</reference>
<dbReference type="InterPro" id="IPR002123">
    <property type="entry name" value="Plipid/glycerol_acylTrfase"/>
</dbReference>
<dbReference type="Gene3D" id="3.40.630.30">
    <property type="match status" value="1"/>
</dbReference>
<keyword evidence="3" id="KW-0808">Transferase</keyword>
<evidence type="ECO:0000256" key="1">
    <source>
        <dbReference type="ARBA" id="ARBA00005189"/>
    </source>
</evidence>
<dbReference type="SUPFAM" id="SSF69593">
    <property type="entry name" value="Glycerol-3-phosphate (1)-acyltransferase"/>
    <property type="match status" value="1"/>
</dbReference>
<comment type="function">
    <text evidence="9">Catalyzes the first step in the biosynthesis of ornithine lipids, which are phosphorus-free membrane lipids. Catalyzes the 3-hydroxyacyl-acyl carrier protein-dependent acylation of ornithine to form lyso-ornithine lipid (LOL).</text>
</comment>
<evidence type="ECO:0000256" key="9">
    <source>
        <dbReference type="ARBA" id="ARBA00045724"/>
    </source>
</evidence>
<protein>
    <recommendedName>
        <fullName evidence="8">L-ornithine N(alpha)-acyltransferase</fullName>
        <ecNumber evidence="7">2.3.2.30</ecNumber>
    </recommendedName>
</protein>
<accession>A0A108U873</accession>
<organism evidence="13 14">
    <name type="scientific">Lysobacter capsici AZ78</name>
    <dbReference type="NCBI Taxonomy" id="1444315"/>
    <lineage>
        <taxon>Bacteria</taxon>
        <taxon>Pseudomonadati</taxon>
        <taxon>Pseudomonadota</taxon>
        <taxon>Gammaproteobacteria</taxon>
        <taxon>Lysobacterales</taxon>
        <taxon>Lysobacteraceae</taxon>
        <taxon>Lysobacter</taxon>
    </lineage>
</organism>
<evidence type="ECO:0000256" key="6">
    <source>
        <dbReference type="ARBA" id="ARBA00038095"/>
    </source>
</evidence>
<evidence type="ECO:0000256" key="11">
    <source>
        <dbReference type="SAM" id="MobiDB-lite"/>
    </source>
</evidence>
<evidence type="ECO:0000256" key="2">
    <source>
        <dbReference type="ARBA" id="ARBA00022516"/>
    </source>
</evidence>
<evidence type="ECO:0000259" key="12">
    <source>
        <dbReference type="SMART" id="SM00563"/>
    </source>
</evidence>
<feature type="region of interest" description="Disordered" evidence="11">
    <location>
        <begin position="578"/>
        <end position="606"/>
    </location>
</feature>
<feature type="domain" description="Phospholipid/glycerol acyltransferase" evidence="12">
    <location>
        <begin position="105"/>
        <end position="222"/>
    </location>
</feature>
<gene>
    <name evidence="13" type="ORF">AZ78_1914</name>
</gene>
<dbReference type="InterPro" id="IPR052351">
    <property type="entry name" value="Ornithine_N-alpha-AT"/>
</dbReference>